<organism evidence="5 6">
    <name type="scientific">Eruca vesicaria subsp. sativa</name>
    <name type="common">Garden rocket</name>
    <name type="synonym">Eruca sativa</name>
    <dbReference type="NCBI Taxonomy" id="29727"/>
    <lineage>
        <taxon>Eukaryota</taxon>
        <taxon>Viridiplantae</taxon>
        <taxon>Streptophyta</taxon>
        <taxon>Embryophyta</taxon>
        <taxon>Tracheophyta</taxon>
        <taxon>Spermatophyta</taxon>
        <taxon>Magnoliopsida</taxon>
        <taxon>eudicotyledons</taxon>
        <taxon>Gunneridae</taxon>
        <taxon>Pentapetalae</taxon>
        <taxon>rosids</taxon>
        <taxon>malvids</taxon>
        <taxon>Brassicales</taxon>
        <taxon>Brassicaceae</taxon>
        <taxon>Brassiceae</taxon>
        <taxon>Eruca</taxon>
    </lineage>
</organism>
<keyword evidence="6" id="KW-1185">Reference proteome</keyword>
<dbReference type="GO" id="GO:0005524">
    <property type="term" value="F:ATP binding"/>
    <property type="evidence" value="ECO:0007669"/>
    <property type="project" value="UniProtKB-KW"/>
</dbReference>
<accession>A0ABC8JLB8</accession>
<dbReference type="Gene3D" id="3.30.200.20">
    <property type="entry name" value="Phosphorylase Kinase, domain 1"/>
    <property type="match status" value="1"/>
</dbReference>
<dbReference type="Pfam" id="PF00069">
    <property type="entry name" value="Pkinase"/>
    <property type="match status" value="1"/>
</dbReference>
<gene>
    <name evidence="5" type="ORF">ERUC_LOCUS12539</name>
</gene>
<proteinExistence type="predicted"/>
<dbReference type="Gene3D" id="1.10.510.10">
    <property type="entry name" value="Transferase(Phosphotransferase) domain 1"/>
    <property type="match status" value="1"/>
</dbReference>
<reference evidence="5 6" key="1">
    <citation type="submission" date="2022-03" db="EMBL/GenBank/DDBJ databases">
        <authorList>
            <person name="Macdonald S."/>
            <person name="Ahmed S."/>
            <person name="Newling K."/>
        </authorList>
    </citation>
    <scope>NUCLEOTIDE SEQUENCE [LARGE SCALE GENOMIC DNA]</scope>
</reference>
<evidence type="ECO:0000256" key="2">
    <source>
        <dbReference type="ARBA" id="ARBA00022840"/>
    </source>
</evidence>
<feature type="domain" description="Protein kinase" evidence="4">
    <location>
        <begin position="59"/>
        <end position="225"/>
    </location>
</feature>
<comment type="caution">
    <text evidence="5">The sequence shown here is derived from an EMBL/GenBank/DDBJ whole genome shotgun (WGS) entry which is preliminary data.</text>
</comment>
<evidence type="ECO:0000313" key="6">
    <source>
        <dbReference type="Proteomes" id="UP001642260"/>
    </source>
</evidence>
<evidence type="ECO:0000259" key="4">
    <source>
        <dbReference type="PROSITE" id="PS50011"/>
    </source>
</evidence>
<dbReference type="EMBL" id="CAKOAT010118821">
    <property type="protein sequence ID" value="CAH8332140.1"/>
    <property type="molecule type" value="Genomic_DNA"/>
</dbReference>
<keyword evidence="1" id="KW-0547">Nucleotide-binding</keyword>
<evidence type="ECO:0000313" key="5">
    <source>
        <dbReference type="EMBL" id="CAH8332140.1"/>
    </source>
</evidence>
<dbReference type="InterPro" id="IPR000719">
    <property type="entry name" value="Prot_kinase_dom"/>
</dbReference>
<evidence type="ECO:0000256" key="3">
    <source>
        <dbReference type="SAM" id="MobiDB-lite"/>
    </source>
</evidence>
<dbReference type="AlphaFoldDB" id="A0ABC8JLB8"/>
<dbReference type="PROSITE" id="PS50011">
    <property type="entry name" value="PROTEIN_KINASE_DOM"/>
    <property type="match status" value="1"/>
</dbReference>
<dbReference type="InterPro" id="IPR011009">
    <property type="entry name" value="Kinase-like_dom_sf"/>
</dbReference>
<sequence length="225" mass="25990">MESLVKKLKQSMTSRSSRNMKEKDTEEERRFLKNGSRFLKEPIADCNGKSVPIRNFSSSQILQATSKFSSSCLVRSEWDNKGYKGTIEGKSYLIKRFFDYTVKDRRVGEAYNDIVFSARMSNHSNFLKLFGSCFEFSFPVFVFEYAEHGVLNHRGRIMVNGQESALPLSLKLKIGKEIANVVTYLHMAFPKIIIHRDINPTNIFLDNNWTATCPMPYLSLRENQE</sequence>
<name>A0ABC8JLB8_ERUVS</name>
<feature type="region of interest" description="Disordered" evidence="3">
    <location>
        <begin position="1"/>
        <end position="27"/>
    </location>
</feature>
<dbReference type="InterPro" id="IPR045274">
    <property type="entry name" value="WAK-like"/>
</dbReference>
<dbReference type="PANTHER" id="PTHR27005:SF308">
    <property type="entry name" value="NON-FUNCTIONAL PSEUDOKINASE ZRK2-RELATED"/>
    <property type="match status" value="1"/>
</dbReference>
<dbReference type="SUPFAM" id="SSF56112">
    <property type="entry name" value="Protein kinase-like (PK-like)"/>
    <property type="match status" value="1"/>
</dbReference>
<dbReference type="PANTHER" id="PTHR27005">
    <property type="entry name" value="WALL-ASSOCIATED RECEPTOR KINASE-LIKE 21"/>
    <property type="match status" value="1"/>
</dbReference>
<evidence type="ECO:0000256" key="1">
    <source>
        <dbReference type="ARBA" id="ARBA00022741"/>
    </source>
</evidence>
<dbReference type="Proteomes" id="UP001642260">
    <property type="component" value="Unassembled WGS sequence"/>
</dbReference>
<keyword evidence="2" id="KW-0067">ATP-binding</keyword>
<protein>
    <recommendedName>
        <fullName evidence="4">Protein kinase domain-containing protein</fullName>
    </recommendedName>
</protein>